<reference evidence="6" key="1">
    <citation type="submission" date="2023-08" db="EMBL/GenBank/DDBJ databases">
        <title>A de novo genome assembly of Solanum verrucosum Schlechtendal, a Mexican diploid species geographically isolated from the other diploid A-genome species in potato relatives.</title>
        <authorList>
            <person name="Hosaka K."/>
        </authorList>
    </citation>
    <scope>NUCLEOTIDE SEQUENCE</scope>
    <source>
        <tissue evidence="6">Young leaves</tissue>
    </source>
</reference>
<keyword evidence="4" id="KW-0687">Ribonucleoprotein</keyword>
<evidence type="ECO:0000256" key="1">
    <source>
        <dbReference type="ARBA" id="ARBA00005436"/>
    </source>
</evidence>
<dbReference type="InterPro" id="IPR038716">
    <property type="entry name" value="P1/P2_N_sf"/>
</dbReference>
<organism evidence="6 7">
    <name type="scientific">Solanum verrucosum</name>
    <dbReference type="NCBI Taxonomy" id="315347"/>
    <lineage>
        <taxon>Eukaryota</taxon>
        <taxon>Viridiplantae</taxon>
        <taxon>Streptophyta</taxon>
        <taxon>Embryophyta</taxon>
        <taxon>Tracheophyta</taxon>
        <taxon>Spermatophyta</taxon>
        <taxon>Magnoliopsida</taxon>
        <taxon>eudicotyledons</taxon>
        <taxon>Gunneridae</taxon>
        <taxon>Pentapetalae</taxon>
        <taxon>asterids</taxon>
        <taxon>lamiids</taxon>
        <taxon>Solanales</taxon>
        <taxon>Solanaceae</taxon>
        <taxon>Solanoideae</taxon>
        <taxon>Solaneae</taxon>
        <taxon>Solanum</taxon>
    </lineage>
</organism>
<accession>A0AAF0ZFE1</accession>
<evidence type="ECO:0000313" key="7">
    <source>
        <dbReference type="Proteomes" id="UP001234989"/>
    </source>
</evidence>
<evidence type="ECO:0000313" key="6">
    <source>
        <dbReference type="EMBL" id="WMV38911.1"/>
    </source>
</evidence>
<dbReference type="Proteomes" id="UP001234989">
    <property type="component" value="Chromosome 7"/>
</dbReference>
<evidence type="ECO:0000256" key="5">
    <source>
        <dbReference type="SAM" id="MobiDB-lite"/>
    </source>
</evidence>
<sequence length="83" mass="9086">MSSIGEFACTYACLILHDDDIPINVITPTSNNNVATPPPITDNDASTAPSVNNKKKEEIKKRVMMKPCLAYLIRVTSSAYLKT</sequence>
<dbReference type="Gene3D" id="1.10.10.1410">
    <property type="match status" value="1"/>
</dbReference>
<dbReference type="AlphaFoldDB" id="A0AAF0ZFE1"/>
<comment type="similarity">
    <text evidence="1">Belongs to the eukaryotic ribosomal protein P1/P2 family.</text>
</comment>
<keyword evidence="3" id="KW-0689">Ribosomal protein</keyword>
<name>A0AAF0ZFE1_SOLVR</name>
<dbReference type="GO" id="GO:0005840">
    <property type="term" value="C:ribosome"/>
    <property type="evidence" value="ECO:0007669"/>
    <property type="project" value="UniProtKB-KW"/>
</dbReference>
<evidence type="ECO:0000256" key="2">
    <source>
        <dbReference type="ARBA" id="ARBA00011266"/>
    </source>
</evidence>
<evidence type="ECO:0000256" key="4">
    <source>
        <dbReference type="ARBA" id="ARBA00023274"/>
    </source>
</evidence>
<evidence type="ECO:0000256" key="3">
    <source>
        <dbReference type="ARBA" id="ARBA00022980"/>
    </source>
</evidence>
<protein>
    <submittedName>
        <fullName evidence="6">Uncharacterized protein</fullName>
    </submittedName>
</protein>
<proteinExistence type="inferred from homology"/>
<gene>
    <name evidence="6" type="ORF">MTR67_032296</name>
</gene>
<dbReference type="GO" id="GO:1990904">
    <property type="term" value="C:ribonucleoprotein complex"/>
    <property type="evidence" value="ECO:0007669"/>
    <property type="project" value="UniProtKB-KW"/>
</dbReference>
<feature type="compositionally biased region" description="Polar residues" evidence="5">
    <location>
        <begin position="43"/>
        <end position="52"/>
    </location>
</feature>
<keyword evidence="7" id="KW-1185">Reference proteome</keyword>
<comment type="subunit">
    <text evidence="2">P1 and P2 exist as dimers at the large ribosomal subunit.</text>
</comment>
<dbReference type="EMBL" id="CP133618">
    <property type="protein sequence ID" value="WMV38911.1"/>
    <property type="molecule type" value="Genomic_DNA"/>
</dbReference>
<feature type="region of interest" description="Disordered" evidence="5">
    <location>
        <begin position="32"/>
        <end position="53"/>
    </location>
</feature>